<dbReference type="GO" id="GO:0006886">
    <property type="term" value="P:intracellular protein transport"/>
    <property type="evidence" value="ECO:0007669"/>
    <property type="project" value="TreeGrafter"/>
</dbReference>
<dbReference type="Pfam" id="PF09439">
    <property type="entry name" value="SRPRB"/>
    <property type="match status" value="1"/>
</dbReference>
<dbReference type="AlphaFoldDB" id="A0A4P9WLM5"/>
<dbReference type="GO" id="GO:0005525">
    <property type="term" value="F:GTP binding"/>
    <property type="evidence" value="ECO:0007669"/>
    <property type="project" value="UniProtKB-KW"/>
</dbReference>
<evidence type="ECO:0000313" key="12">
    <source>
        <dbReference type="Proteomes" id="UP000269721"/>
    </source>
</evidence>
<evidence type="ECO:0000256" key="9">
    <source>
        <dbReference type="ARBA" id="ARBA00023136"/>
    </source>
</evidence>
<proteinExistence type="inferred from homology"/>
<evidence type="ECO:0000256" key="6">
    <source>
        <dbReference type="ARBA" id="ARBA00022824"/>
    </source>
</evidence>
<gene>
    <name evidence="11" type="ORF">BDK51DRAFT_51423</name>
</gene>
<dbReference type="SUPFAM" id="SSF52540">
    <property type="entry name" value="P-loop containing nucleoside triphosphate hydrolases"/>
    <property type="match status" value="1"/>
</dbReference>
<dbReference type="Gene3D" id="3.40.50.300">
    <property type="entry name" value="P-loop containing nucleotide triphosphate hydrolases"/>
    <property type="match status" value="1"/>
</dbReference>
<comment type="similarity">
    <text evidence="2">Belongs to the SRP receptor beta subunit family.</text>
</comment>
<organism evidence="11 12">
    <name type="scientific">Blyttiomyces helicus</name>
    <dbReference type="NCBI Taxonomy" id="388810"/>
    <lineage>
        <taxon>Eukaryota</taxon>
        <taxon>Fungi</taxon>
        <taxon>Fungi incertae sedis</taxon>
        <taxon>Chytridiomycota</taxon>
        <taxon>Chytridiomycota incertae sedis</taxon>
        <taxon>Chytridiomycetes</taxon>
        <taxon>Chytridiomycetes incertae sedis</taxon>
        <taxon>Blyttiomyces</taxon>
    </lineage>
</organism>
<dbReference type="PANTHER" id="PTHR45909:SF1">
    <property type="entry name" value="ADP-RIBOSYLATION FACTOR-RELATED PROTEIN 1"/>
    <property type="match status" value="1"/>
</dbReference>
<dbReference type="InterPro" id="IPR019009">
    <property type="entry name" value="SRP_receptor_beta_su"/>
</dbReference>
<dbReference type="GO" id="GO:0043001">
    <property type="term" value="P:Golgi to plasma membrane protein transport"/>
    <property type="evidence" value="ECO:0007669"/>
    <property type="project" value="TreeGrafter"/>
</dbReference>
<evidence type="ECO:0000256" key="8">
    <source>
        <dbReference type="ARBA" id="ARBA00023134"/>
    </source>
</evidence>
<dbReference type="GO" id="GO:0005789">
    <property type="term" value="C:endoplasmic reticulum membrane"/>
    <property type="evidence" value="ECO:0007669"/>
    <property type="project" value="UniProtKB-SubCell"/>
</dbReference>
<dbReference type="InterPro" id="IPR024156">
    <property type="entry name" value="Small_GTPase_ARF"/>
</dbReference>
<dbReference type="GO" id="GO:0003924">
    <property type="term" value="F:GTPase activity"/>
    <property type="evidence" value="ECO:0007669"/>
    <property type="project" value="TreeGrafter"/>
</dbReference>
<accession>A0A4P9WLM5</accession>
<name>A0A4P9WLM5_9FUNG</name>
<dbReference type="InterPro" id="IPR027417">
    <property type="entry name" value="P-loop_NTPase"/>
</dbReference>
<dbReference type="EMBL" id="KZ994287">
    <property type="protein sequence ID" value="RKO93322.1"/>
    <property type="molecule type" value="Genomic_DNA"/>
</dbReference>
<evidence type="ECO:0000256" key="2">
    <source>
        <dbReference type="ARBA" id="ARBA00005619"/>
    </source>
</evidence>
<dbReference type="PANTHER" id="PTHR45909">
    <property type="entry name" value="ADP-RIBOSYLATION FACTOR-RELATED PROTEIN 1"/>
    <property type="match status" value="1"/>
</dbReference>
<evidence type="ECO:0000256" key="10">
    <source>
        <dbReference type="ARBA" id="ARBA00023170"/>
    </source>
</evidence>
<evidence type="ECO:0000256" key="7">
    <source>
        <dbReference type="ARBA" id="ARBA00022989"/>
    </source>
</evidence>
<keyword evidence="9" id="KW-0472">Membrane</keyword>
<reference evidence="12" key="1">
    <citation type="journal article" date="2018" name="Nat. Microbiol.">
        <title>Leveraging single-cell genomics to expand the fungal tree of life.</title>
        <authorList>
            <person name="Ahrendt S.R."/>
            <person name="Quandt C.A."/>
            <person name="Ciobanu D."/>
            <person name="Clum A."/>
            <person name="Salamov A."/>
            <person name="Andreopoulos B."/>
            <person name="Cheng J.F."/>
            <person name="Woyke T."/>
            <person name="Pelin A."/>
            <person name="Henrissat B."/>
            <person name="Reynolds N.K."/>
            <person name="Benny G.L."/>
            <person name="Smith M.E."/>
            <person name="James T.Y."/>
            <person name="Grigoriev I.V."/>
        </authorList>
    </citation>
    <scope>NUCLEOTIDE SEQUENCE [LARGE SCALE GENOMIC DNA]</scope>
</reference>
<evidence type="ECO:0000256" key="1">
    <source>
        <dbReference type="ARBA" id="ARBA00004389"/>
    </source>
</evidence>
<keyword evidence="10 11" id="KW-0675">Receptor</keyword>
<dbReference type="OrthoDB" id="41266at2759"/>
<protein>
    <recommendedName>
        <fullName evidence="3">Signal recognition particle receptor subunit beta</fullName>
    </recommendedName>
</protein>
<keyword evidence="12" id="KW-1185">Reference proteome</keyword>
<dbReference type="GO" id="GO:0005794">
    <property type="term" value="C:Golgi apparatus"/>
    <property type="evidence" value="ECO:0007669"/>
    <property type="project" value="TreeGrafter"/>
</dbReference>
<sequence>MPSFLDPLAAALPDKIILAGDRNLTLLVLALSVLAFLLGACRTTGSGGQKSPHMHALVWRILKLVLCVVSTHTDIRILFSIRFRFAEIKGFEKRHYPAHGGRALQWWGSSAVRRFRQRGRLMRVPLWAVLQLRYGKVAETRTSMTENQARFVLFSKEEEIPSPPKPVRIIDVPGHEKLRFKYAEFIPECSGIIFMLDSGAITRDVRRATEYLYDLLVNPHTQKLQIPVLIVCNKADSLLALNEKKVQELLESEINRLRTTRAAQVDSLDDDRADDFLGYEKEAFRFEHISNQIDFVTTSLVSGDSKGLDTIVNFVTQFSA</sequence>
<evidence type="ECO:0000313" key="11">
    <source>
        <dbReference type="EMBL" id="RKO93322.1"/>
    </source>
</evidence>
<evidence type="ECO:0000256" key="3">
    <source>
        <dbReference type="ARBA" id="ARBA00020256"/>
    </source>
</evidence>
<keyword evidence="7" id="KW-1133">Transmembrane helix</keyword>
<keyword evidence="5" id="KW-0547">Nucleotide-binding</keyword>
<evidence type="ECO:0000256" key="5">
    <source>
        <dbReference type="ARBA" id="ARBA00022741"/>
    </source>
</evidence>
<dbReference type="GO" id="GO:0034067">
    <property type="term" value="P:protein localization to Golgi apparatus"/>
    <property type="evidence" value="ECO:0007669"/>
    <property type="project" value="TreeGrafter"/>
</dbReference>
<dbReference type="Proteomes" id="UP000269721">
    <property type="component" value="Unassembled WGS sequence"/>
</dbReference>
<keyword evidence="8" id="KW-0342">GTP-binding</keyword>
<keyword evidence="4" id="KW-0812">Transmembrane</keyword>
<keyword evidence="6" id="KW-0256">Endoplasmic reticulum</keyword>
<comment type="subcellular location">
    <subcellularLocation>
        <location evidence="1">Endoplasmic reticulum membrane</location>
        <topology evidence="1">Single-pass membrane protein</topology>
    </subcellularLocation>
</comment>
<evidence type="ECO:0000256" key="4">
    <source>
        <dbReference type="ARBA" id="ARBA00022692"/>
    </source>
</evidence>